<dbReference type="EMBL" id="MZ156047">
    <property type="protein sequence ID" value="QWK44278.1"/>
    <property type="molecule type" value="Genomic_DNA"/>
</dbReference>
<geneLocation type="mitochondrion" evidence="2"/>
<dbReference type="PROSITE" id="PS50878">
    <property type="entry name" value="RT_POL"/>
    <property type="match status" value="1"/>
</dbReference>
<dbReference type="CDD" id="cd01651">
    <property type="entry name" value="RT_G2_intron"/>
    <property type="match status" value="1"/>
</dbReference>
<dbReference type="SMART" id="SM00507">
    <property type="entry name" value="HNHc"/>
    <property type="match status" value="1"/>
</dbReference>
<evidence type="ECO:0000259" key="1">
    <source>
        <dbReference type="PROSITE" id="PS50878"/>
    </source>
</evidence>
<dbReference type="InterPro" id="IPR043502">
    <property type="entry name" value="DNA/RNA_pol_sf"/>
</dbReference>
<dbReference type="Gene3D" id="1.10.30.50">
    <property type="match status" value="1"/>
</dbReference>
<dbReference type="InterPro" id="IPR002711">
    <property type="entry name" value="HNH"/>
</dbReference>
<dbReference type="SUPFAM" id="SSF56672">
    <property type="entry name" value="DNA/RNA polymerases"/>
    <property type="match status" value="1"/>
</dbReference>
<gene>
    <name evidence="2" type="primary">orf577</name>
</gene>
<dbReference type="Pfam" id="PF01844">
    <property type="entry name" value="HNH"/>
    <property type="match status" value="1"/>
</dbReference>
<dbReference type="Pfam" id="PF13655">
    <property type="entry name" value="RVT_N"/>
    <property type="match status" value="1"/>
</dbReference>
<dbReference type="InterPro" id="IPR003615">
    <property type="entry name" value="HNH_nuc"/>
</dbReference>
<evidence type="ECO:0000313" key="2">
    <source>
        <dbReference type="EMBL" id="QWK44278.1"/>
    </source>
</evidence>
<proteinExistence type="predicted"/>
<dbReference type="InterPro" id="IPR000477">
    <property type="entry name" value="RT_dom"/>
</dbReference>
<dbReference type="PANTHER" id="PTHR34047">
    <property type="entry name" value="NUCLEAR INTRON MATURASE 1, MITOCHONDRIAL-RELATED"/>
    <property type="match status" value="1"/>
</dbReference>
<dbReference type="GO" id="GO:0004519">
    <property type="term" value="F:endonuclease activity"/>
    <property type="evidence" value="ECO:0007669"/>
    <property type="project" value="InterPro"/>
</dbReference>
<sequence>MKVSTKQWNSIDWRKIRTYVANLQEELVVAYKNNDLGEVYTLQQRLMMSYEGRVTAVRKVISNKGRKTEGPDGNTWKTSSERIQAIADIRDILLKKSGSYIAGPVRRVWIPKSKPGEFRPLGIPNMIDRALQALVLLVLDPIVEDFSESSSYGFRKFRSANDAIQRIRTILDKPNAPRYVWDADISKCFDKISHEFLEKEIQGLLCSKGCEFVGKWLKAPIMDKGCMSYPKEGTPQGGVLSPLLCNICLNGLENAVRDGLPSSSSTAGRKLKGKWVVRYADDFIITNLDNDKELIKRDIPHVVEFLSERGLEISEKKSRIIDLYSESFDFLGWTIKQHRRNVFINKRNKNSLILVIEPTNSSVKRLKTRLKEEFRSHKPIKALIKDVNPILRGWANYYRSSYHSQVFFQSIGHYVYLSWWKWAQKKHPNRNKQWIYSRYIVKTEKRSWRIGTSDEIFLYDITQAKQLIVTNLKNNLNPYTEEEYFVNRTIIRDADKFRKAIYKKYNSRCFVCNGPLYGDEDVHLHHLIARKDGGQYTLANIVPVHSICHDSITYARK</sequence>
<organism evidence="2">
    <name type="scientific">Hedophyllum nigripes</name>
    <dbReference type="NCBI Taxonomy" id="2724434"/>
    <lineage>
        <taxon>Eukaryota</taxon>
        <taxon>Sar</taxon>
        <taxon>Stramenopiles</taxon>
        <taxon>Ochrophyta</taxon>
        <taxon>PX clade</taxon>
        <taxon>Phaeophyceae</taxon>
        <taxon>Laminariales</taxon>
        <taxon>Laminariaceae</taxon>
        <taxon>Hedophyllum</taxon>
    </lineage>
</organism>
<keyword evidence="2" id="KW-0496">Mitochondrion</keyword>
<dbReference type="CDD" id="cd00085">
    <property type="entry name" value="HNHc"/>
    <property type="match status" value="1"/>
</dbReference>
<dbReference type="InterPro" id="IPR013597">
    <property type="entry name" value="Mat_intron_G2"/>
</dbReference>
<dbReference type="Pfam" id="PF00078">
    <property type="entry name" value="RVT_1"/>
    <property type="match status" value="1"/>
</dbReference>
<name>A0A8F0K012_9PHAE</name>
<accession>A0A8F0K012</accession>
<feature type="domain" description="Reverse transcriptase" evidence="1">
    <location>
        <begin position="91"/>
        <end position="335"/>
    </location>
</feature>
<dbReference type="InterPro" id="IPR030931">
    <property type="entry name" value="Group_II_RT_mat"/>
</dbReference>
<dbReference type="InterPro" id="IPR025960">
    <property type="entry name" value="RVT_N"/>
</dbReference>
<protein>
    <recommendedName>
        <fullName evidence="1">Reverse transcriptase domain-containing protein</fullName>
    </recommendedName>
</protein>
<dbReference type="GO" id="GO:0003676">
    <property type="term" value="F:nucleic acid binding"/>
    <property type="evidence" value="ECO:0007669"/>
    <property type="project" value="InterPro"/>
</dbReference>
<dbReference type="InterPro" id="IPR051083">
    <property type="entry name" value="GrpII_Intron_Splice-Mob/Def"/>
</dbReference>
<dbReference type="Pfam" id="PF08388">
    <property type="entry name" value="GIIM"/>
    <property type="match status" value="1"/>
</dbReference>
<dbReference type="PANTHER" id="PTHR34047:SF8">
    <property type="entry name" value="PROTEIN YKFC"/>
    <property type="match status" value="1"/>
</dbReference>
<reference evidence="2" key="1">
    <citation type="journal article" date="2021" name="Genome Biol. Evol.">
        <title>Genomic rearrangements and sequence evolution across brown algal organelles.</title>
        <authorList>
            <person name="Starko S."/>
            <person name="Bringloe T.T."/>
            <person name="Gomez M.S."/>
            <person name="Darby H."/>
            <person name="Graham S.W."/>
            <person name="Martone P.T."/>
        </authorList>
    </citation>
    <scope>NUCLEOTIDE SEQUENCE</scope>
    <source>
        <strain evidence="2">AK_R3</strain>
    </source>
</reference>
<dbReference type="GO" id="GO:0008270">
    <property type="term" value="F:zinc ion binding"/>
    <property type="evidence" value="ECO:0007669"/>
    <property type="project" value="InterPro"/>
</dbReference>
<dbReference type="NCBIfam" id="TIGR04416">
    <property type="entry name" value="group_II_RT_mat"/>
    <property type="match status" value="1"/>
</dbReference>
<dbReference type="AlphaFoldDB" id="A0A8F0K012"/>